<keyword evidence="2" id="KW-1185">Reference proteome</keyword>
<dbReference type="Gene3D" id="2.170.270.10">
    <property type="entry name" value="SET domain"/>
    <property type="match status" value="1"/>
</dbReference>
<dbReference type="SUPFAM" id="SSF82199">
    <property type="entry name" value="SET domain"/>
    <property type="match status" value="1"/>
</dbReference>
<dbReference type="OrthoDB" id="6374143at2759"/>
<evidence type="ECO:0000313" key="1">
    <source>
        <dbReference type="EMBL" id="QQP54864.1"/>
    </source>
</evidence>
<protein>
    <submittedName>
        <fullName evidence="1">Uncharacterized protein</fullName>
    </submittedName>
</protein>
<dbReference type="InterPro" id="IPR046341">
    <property type="entry name" value="SET_dom_sf"/>
</dbReference>
<feature type="non-terminal residue" evidence="1">
    <location>
        <position position="91"/>
    </location>
</feature>
<organism evidence="1 2">
    <name type="scientific">Caligus rogercresseyi</name>
    <name type="common">Sea louse</name>
    <dbReference type="NCBI Taxonomy" id="217165"/>
    <lineage>
        <taxon>Eukaryota</taxon>
        <taxon>Metazoa</taxon>
        <taxon>Ecdysozoa</taxon>
        <taxon>Arthropoda</taxon>
        <taxon>Crustacea</taxon>
        <taxon>Multicrustacea</taxon>
        <taxon>Hexanauplia</taxon>
        <taxon>Copepoda</taxon>
        <taxon>Siphonostomatoida</taxon>
        <taxon>Caligidae</taxon>
        <taxon>Caligus</taxon>
    </lineage>
</organism>
<dbReference type="InterPro" id="IPR053010">
    <property type="entry name" value="SET_SmydA-8"/>
</dbReference>
<name>A0A7T8KFB1_CALRO</name>
<sequence length="91" mass="10426">ALKEGTEIKISYNSMFAGIIERRDNFRDTWFFECDCLRCGDPRECGADFNALNCPKGDGGLVRPFDWICDVCAEVAYDTNQVSELEKEFIR</sequence>
<dbReference type="Proteomes" id="UP000595437">
    <property type="component" value="Chromosome 5"/>
</dbReference>
<dbReference type="PANTHER" id="PTHR46455:SF5">
    <property type="entry name" value="SET AND MYND DOMAIN CONTAINING, ARTHROPOD-SPECIFIC, MEMBER 4, ISOFORM A"/>
    <property type="match status" value="1"/>
</dbReference>
<gene>
    <name evidence="1" type="ORF">FKW44_007842</name>
</gene>
<dbReference type="EMBL" id="CP045894">
    <property type="protein sequence ID" value="QQP54864.1"/>
    <property type="molecule type" value="Genomic_DNA"/>
</dbReference>
<evidence type="ECO:0000313" key="2">
    <source>
        <dbReference type="Proteomes" id="UP000595437"/>
    </source>
</evidence>
<proteinExistence type="predicted"/>
<dbReference type="AlphaFoldDB" id="A0A7T8KFB1"/>
<accession>A0A7T8KFB1</accession>
<dbReference type="PANTHER" id="PTHR46455">
    <property type="entry name" value="SET AND MYND DOMAIN CONTAINING, ARTHROPOD-SPECIFIC, MEMBER 4, ISOFORM A"/>
    <property type="match status" value="1"/>
</dbReference>
<feature type="non-terminal residue" evidence="1">
    <location>
        <position position="1"/>
    </location>
</feature>
<reference evidence="2" key="1">
    <citation type="submission" date="2021-01" db="EMBL/GenBank/DDBJ databases">
        <title>Caligus Genome Assembly.</title>
        <authorList>
            <person name="Gallardo-Escarate C."/>
        </authorList>
    </citation>
    <scope>NUCLEOTIDE SEQUENCE [LARGE SCALE GENOMIC DNA]</scope>
</reference>